<organism evidence="1 2">
    <name type="scientific">Chryseobacterium taklimakanense</name>
    <dbReference type="NCBI Taxonomy" id="536441"/>
    <lineage>
        <taxon>Bacteria</taxon>
        <taxon>Pseudomonadati</taxon>
        <taxon>Bacteroidota</taxon>
        <taxon>Flavobacteriia</taxon>
        <taxon>Flavobacteriales</taxon>
        <taxon>Weeksellaceae</taxon>
        <taxon>Chryseobacterium group</taxon>
        <taxon>Chryseobacterium</taxon>
    </lineage>
</organism>
<dbReference type="EMBL" id="CP034171">
    <property type="protein sequence ID" value="AZI21146.1"/>
    <property type="molecule type" value="Genomic_DNA"/>
</dbReference>
<dbReference type="AlphaFoldDB" id="A0A3G8WZD2"/>
<reference evidence="2" key="1">
    <citation type="submission" date="2018-11" db="EMBL/GenBank/DDBJ databases">
        <title>Proposal to divide the Flavobacteriaceae and reorganize its genera based on Amino Acid Identity values calculated from whole genome sequences.</title>
        <authorList>
            <person name="Nicholson A.C."/>
            <person name="Gulvik C.A."/>
            <person name="Whitney A.M."/>
            <person name="Humrighouse B.W."/>
            <person name="Bell M."/>
            <person name="Holmes B."/>
            <person name="Steigerwalt A.B."/>
            <person name="Villarma A."/>
            <person name="Sheth M."/>
            <person name="Batra D."/>
            <person name="Pryor J."/>
            <person name="Bernardet J.-F."/>
            <person name="Hugo C."/>
            <person name="Kampfer P."/>
            <person name="Newman J.D."/>
            <person name="McQuiston J.R."/>
        </authorList>
    </citation>
    <scope>NUCLEOTIDE SEQUENCE [LARGE SCALE GENOMIC DNA]</scope>
    <source>
        <strain evidence="2">H4753</strain>
    </source>
</reference>
<accession>A0A3G8WZD2</accession>
<evidence type="ECO:0000313" key="1">
    <source>
        <dbReference type="EMBL" id="AZI21146.1"/>
    </source>
</evidence>
<dbReference type="InterPro" id="IPR005901">
    <property type="entry name" value="GLPGLI"/>
</dbReference>
<name>A0A3G8WZD2_9FLAO</name>
<proteinExistence type="predicted"/>
<protein>
    <submittedName>
        <fullName evidence="1">GLPGLI family protein</fullName>
    </submittedName>
</protein>
<evidence type="ECO:0000313" key="2">
    <source>
        <dbReference type="Proteomes" id="UP000282297"/>
    </source>
</evidence>
<gene>
    <name evidence="1" type="ORF">EIH08_10965</name>
</gene>
<sequence>MPYLFFSQGHRFIYELKYKPDSTAEKAEKVEMVLDIGKKEVKFYDLEFLKVDSLSKKTGESWQTNSQTQQLLKRNLGEDKSLNYKDVMFDYYVIESDDKMNWQIAPETKMLGEHQVQKATTEFGDGSGRHGSAQIFLLMRAHTNSGGCRE</sequence>
<dbReference type="Proteomes" id="UP000282297">
    <property type="component" value="Chromosome"/>
</dbReference>
<dbReference type="NCBIfam" id="TIGR01200">
    <property type="entry name" value="GLPGLI"/>
    <property type="match status" value="1"/>
</dbReference>